<dbReference type="EMBL" id="JBHMBE010000003">
    <property type="protein sequence ID" value="MFB9646121.1"/>
    <property type="molecule type" value="Genomic_DNA"/>
</dbReference>
<feature type="transmembrane region" description="Helical" evidence="7">
    <location>
        <begin position="21"/>
        <end position="39"/>
    </location>
</feature>
<dbReference type="RefSeq" id="WP_344715738.1">
    <property type="nucleotide sequence ID" value="NZ_BAAAWH010000001.1"/>
</dbReference>
<evidence type="ECO:0000313" key="9">
    <source>
        <dbReference type="Proteomes" id="UP001589611"/>
    </source>
</evidence>
<keyword evidence="5 7" id="KW-0472">Membrane</keyword>
<comment type="subcellular location">
    <subcellularLocation>
        <location evidence="1">Membrane</location>
        <topology evidence="1">Multi-pass membrane protein</topology>
    </subcellularLocation>
</comment>
<feature type="transmembrane region" description="Helical" evidence="7">
    <location>
        <begin position="97"/>
        <end position="118"/>
    </location>
</feature>
<evidence type="ECO:0000256" key="3">
    <source>
        <dbReference type="ARBA" id="ARBA00022692"/>
    </source>
</evidence>
<keyword evidence="4 7" id="KW-1133">Transmembrane helix</keyword>
<proteinExistence type="inferred from homology"/>
<dbReference type="Proteomes" id="UP001589611">
    <property type="component" value="Unassembled WGS sequence"/>
</dbReference>
<reference evidence="8 9" key="1">
    <citation type="submission" date="2024-09" db="EMBL/GenBank/DDBJ databases">
        <authorList>
            <person name="Sun Q."/>
            <person name="Mori K."/>
        </authorList>
    </citation>
    <scope>NUCLEOTIDE SEQUENCE [LARGE SCALE GENOMIC DNA]</scope>
    <source>
        <strain evidence="8 9">JCM 1342</strain>
    </source>
</reference>
<evidence type="ECO:0000256" key="2">
    <source>
        <dbReference type="ARBA" id="ARBA00022448"/>
    </source>
</evidence>
<name>A0ABV5T0I2_9MICO</name>
<dbReference type="PANTHER" id="PTHR45724">
    <property type="entry name" value="AQUAPORIN NIP2-1"/>
    <property type="match status" value="1"/>
</dbReference>
<dbReference type="InterPro" id="IPR000425">
    <property type="entry name" value="MIP"/>
</dbReference>
<protein>
    <submittedName>
        <fullName evidence="8">Aquaporin</fullName>
    </submittedName>
</protein>
<keyword evidence="2 6" id="KW-0813">Transport</keyword>
<dbReference type="PROSITE" id="PS00221">
    <property type="entry name" value="MIP"/>
    <property type="match status" value="1"/>
</dbReference>
<feature type="transmembrane region" description="Helical" evidence="7">
    <location>
        <begin position="51"/>
        <end position="76"/>
    </location>
</feature>
<dbReference type="SUPFAM" id="SSF81338">
    <property type="entry name" value="Aquaporin-like"/>
    <property type="match status" value="1"/>
</dbReference>
<sequence>MGSAVSTTASPGIAARFAAEAVGTFILVFGVVGAAVLAADFDSGSGNLNIGFLGVALALGLAVLVAASAFAGVSGAHFNPAVTVGLAVAGRFRWRDAPWYIAAQIVGGVAASSVVVAIEAGEPDGTLEKARATGFASTGWGQLSPGGFTMLSALLVEIVATCLFVWVILGVTSSTTTRAIAPFAIGLTLTLVALVAIPVSNGSFNPARSIATAVWGGGIALAQLWLSIVAPTIGAVIAGATFRPLFLRPHAPERARR</sequence>
<feature type="transmembrane region" description="Helical" evidence="7">
    <location>
        <begin position="148"/>
        <end position="171"/>
    </location>
</feature>
<accession>A0ABV5T0I2</accession>
<dbReference type="InterPro" id="IPR022357">
    <property type="entry name" value="MIP_CS"/>
</dbReference>
<organism evidence="8 9">
    <name type="scientific">Microbacterium terregens</name>
    <dbReference type="NCBI Taxonomy" id="69363"/>
    <lineage>
        <taxon>Bacteria</taxon>
        <taxon>Bacillati</taxon>
        <taxon>Actinomycetota</taxon>
        <taxon>Actinomycetes</taxon>
        <taxon>Micrococcales</taxon>
        <taxon>Microbacteriaceae</taxon>
        <taxon>Microbacterium</taxon>
    </lineage>
</organism>
<dbReference type="Gene3D" id="1.20.1080.10">
    <property type="entry name" value="Glycerol uptake facilitator protein"/>
    <property type="match status" value="1"/>
</dbReference>
<keyword evidence="3 6" id="KW-0812">Transmembrane</keyword>
<dbReference type="Pfam" id="PF00230">
    <property type="entry name" value="MIP"/>
    <property type="match status" value="1"/>
</dbReference>
<dbReference type="InterPro" id="IPR023271">
    <property type="entry name" value="Aquaporin-like"/>
</dbReference>
<feature type="transmembrane region" description="Helical" evidence="7">
    <location>
        <begin position="183"/>
        <end position="204"/>
    </location>
</feature>
<gene>
    <name evidence="8" type="ORF">ACFFPJ_09960</name>
</gene>
<evidence type="ECO:0000256" key="4">
    <source>
        <dbReference type="ARBA" id="ARBA00022989"/>
    </source>
</evidence>
<evidence type="ECO:0000313" key="8">
    <source>
        <dbReference type="EMBL" id="MFB9646121.1"/>
    </source>
</evidence>
<evidence type="ECO:0000256" key="1">
    <source>
        <dbReference type="ARBA" id="ARBA00004141"/>
    </source>
</evidence>
<dbReference type="InterPro" id="IPR034294">
    <property type="entry name" value="Aquaporin_transptr"/>
</dbReference>
<evidence type="ECO:0000256" key="6">
    <source>
        <dbReference type="RuleBase" id="RU000477"/>
    </source>
</evidence>
<keyword evidence="9" id="KW-1185">Reference proteome</keyword>
<evidence type="ECO:0000256" key="7">
    <source>
        <dbReference type="SAM" id="Phobius"/>
    </source>
</evidence>
<dbReference type="PANTHER" id="PTHR45724:SF13">
    <property type="entry name" value="AQUAPORIN NIP1-1-RELATED"/>
    <property type="match status" value="1"/>
</dbReference>
<comment type="caution">
    <text evidence="8">The sequence shown here is derived from an EMBL/GenBank/DDBJ whole genome shotgun (WGS) entry which is preliminary data.</text>
</comment>
<dbReference type="PRINTS" id="PR00783">
    <property type="entry name" value="MINTRINSICP"/>
</dbReference>
<feature type="transmembrane region" description="Helical" evidence="7">
    <location>
        <begin position="224"/>
        <end position="247"/>
    </location>
</feature>
<comment type="similarity">
    <text evidence="6">Belongs to the MIP/aquaporin (TC 1.A.8) family.</text>
</comment>
<evidence type="ECO:0000256" key="5">
    <source>
        <dbReference type="ARBA" id="ARBA00023136"/>
    </source>
</evidence>